<evidence type="ECO:0000313" key="2">
    <source>
        <dbReference type="EMBL" id="KAF7494773.1"/>
    </source>
</evidence>
<organism evidence="2">
    <name type="scientific">Sarcoptes scabiei</name>
    <name type="common">Itch mite</name>
    <name type="synonym">Acarus scabiei</name>
    <dbReference type="NCBI Taxonomy" id="52283"/>
    <lineage>
        <taxon>Eukaryota</taxon>
        <taxon>Metazoa</taxon>
        <taxon>Ecdysozoa</taxon>
        <taxon>Arthropoda</taxon>
        <taxon>Chelicerata</taxon>
        <taxon>Arachnida</taxon>
        <taxon>Acari</taxon>
        <taxon>Acariformes</taxon>
        <taxon>Sarcoptiformes</taxon>
        <taxon>Astigmata</taxon>
        <taxon>Psoroptidia</taxon>
        <taxon>Sarcoptoidea</taxon>
        <taxon>Sarcoptidae</taxon>
        <taxon>Sarcoptinae</taxon>
        <taxon>Sarcoptes</taxon>
    </lineage>
</organism>
<accession>A0A834VID2</accession>
<proteinExistence type="predicted"/>
<sequence length="152" mass="17873">MKGISWTWFLISLGLVLRANQIKAQIYSQNGIREAIFAINAYCSNYCSDYASRTWIAECFLTAVDQEEFIVELIQQCNGNTLIDCNPILLNRVEQCLLGHSYQRFQMVSLDFRQCISNAISPNTRRCLQRFGTSFPYYNRRNNRPYYRRGRR</sequence>
<reference evidence="4" key="1">
    <citation type="journal article" date="2020" name="PLoS Negl. Trop. Dis.">
        <title>High-quality nuclear genome for Sarcoptes scabiei-A critical resource for a neglected parasite.</title>
        <authorList>
            <person name="Korhonen P.K."/>
            <person name="Gasser R.B."/>
            <person name="Ma G."/>
            <person name="Wang T."/>
            <person name="Stroehlein A.J."/>
            <person name="Young N.D."/>
            <person name="Ang C.S."/>
            <person name="Fernando D.D."/>
            <person name="Lu H.C."/>
            <person name="Taylor S."/>
            <person name="Reynolds S.L."/>
            <person name="Mofiz E."/>
            <person name="Najaraj S.H."/>
            <person name="Gowda H."/>
            <person name="Madugundu A."/>
            <person name="Renuse S."/>
            <person name="Holt D."/>
            <person name="Pandey A."/>
            <person name="Papenfuss A.T."/>
            <person name="Fischer K."/>
        </authorList>
    </citation>
    <scope>NUCLEOTIDE SEQUENCE [LARGE SCALE GENOMIC DNA]</scope>
</reference>
<evidence type="ECO:0000313" key="4">
    <source>
        <dbReference type="Proteomes" id="UP000070412"/>
    </source>
</evidence>
<dbReference type="EMBL" id="WVUK01000052">
    <property type="protein sequence ID" value="KAF7494773.1"/>
    <property type="molecule type" value="Genomic_DNA"/>
</dbReference>
<dbReference type="OMA" id="TARTRNC"/>
<dbReference type="Proteomes" id="UP000070412">
    <property type="component" value="Unassembled WGS sequence"/>
</dbReference>
<evidence type="ECO:0000256" key="1">
    <source>
        <dbReference type="SAM" id="SignalP"/>
    </source>
</evidence>
<dbReference type="OrthoDB" id="6514840at2759"/>
<evidence type="ECO:0000313" key="3">
    <source>
        <dbReference type="EnsemblMetazoa" id="KAF7494773.1"/>
    </source>
</evidence>
<feature type="chain" id="PRO_5038259597" evidence="1">
    <location>
        <begin position="25"/>
        <end position="152"/>
    </location>
</feature>
<feature type="signal peptide" evidence="1">
    <location>
        <begin position="1"/>
        <end position="24"/>
    </location>
</feature>
<keyword evidence="4" id="KW-1185">Reference proteome</keyword>
<dbReference type="EnsemblMetazoa" id="SSS_2648s_mrna">
    <property type="protein sequence ID" value="KAF7494773.1"/>
    <property type="gene ID" value="SSS_2648"/>
</dbReference>
<gene>
    <name evidence="2" type="ORF">SSS_2648</name>
</gene>
<reference evidence="2" key="2">
    <citation type="submission" date="2020-01" db="EMBL/GenBank/DDBJ databases">
        <authorList>
            <person name="Korhonen P.K.K."/>
            <person name="Guangxu M.G."/>
            <person name="Wang T.W."/>
            <person name="Stroehlein A.J.S."/>
            <person name="Young N.D."/>
            <person name="Ang C.-S.A."/>
            <person name="Fernando D.W.F."/>
            <person name="Lu H.L."/>
            <person name="Taylor S.T."/>
            <person name="Ehtesham M.E.M."/>
            <person name="Najaraj S.H.N."/>
            <person name="Harsha G.H.G."/>
            <person name="Madugundu A.M."/>
            <person name="Renuse S.R."/>
            <person name="Holt D.H."/>
            <person name="Pandey A.P."/>
            <person name="Papenfuss A.P."/>
            <person name="Gasser R.B.G."/>
            <person name="Fischer K.F."/>
        </authorList>
    </citation>
    <scope>NUCLEOTIDE SEQUENCE</scope>
    <source>
        <strain evidence="2">SSS_KF_BRIS2020</strain>
    </source>
</reference>
<reference evidence="3" key="3">
    <citation type="submission" date="2022-06" db="UniProtKB">
        <authorList>
            <consortium name="EnsemblMetazoa"/>
        </authorList>
    </citation>
    <scope>IDENTIFICATION</scope>
</reference>
<protein>
    <submittedName>
        <fullName evidence="2 3">Uncharacterized protein</fullName>
    </submittedName>
</protein>
<name>A0A834VID2_SARSC</name>
<dbReference type="AlphaFoldDB" id="A0A834VID2"/>
<keyword evidence="1" id="KW-0732">Signal</keyword>